<dbReference type="KEGG" id="ldo:LDBPK_030020"/>
<accession>E9B7M0</accession>
<reference evidence="5" key="3">
    <citation type="submission" date="2011-02" db="EMBL/GenBank/DDBJ databases">
        <title>Whole genome sequencing of Leishmania donovani clinical lines reveals dynamic variation related to drug resistance.</title>
        <authorList>
            <person name="Downing T."/>
            <person name="Imamura H."/>
            <person name="Sanders M."/>
            <person name="Decuypere S."/>
            <person name="Hertz-Fowler C."/>
            <person name="Clark T.G."/>
            <person name="Rijal S."/>
            <person name="Sundar S."/>
            <person name="Quail M.A."/>
            <person name="De Doncker S."/>
            <person name="Maes I."/>
            <person name="Vanaerschot M."/>
            <person name="Stark O."/>
            <person name="Schonian G."/>
            <person name="Dujardin J.C."/>
            <person name="Berriman M."/>
        </authorList>
    </citation>
    <scope>NUCLEOTIDE SEQUENCE [LARGE SCALE GENOMIC DNA]</scope>
    <source>
        <strain evidence="5">BPK282A1</strain>
    </source>
</reference>
<dbReference type="Proteomes" id="UP000318447">
    <property type="component" value="Unassembled WGS sequence"/>
</dbReference>
<evidence type="ECO:0000313" key="7">
    <source>
        <dbReference type="Proteomes" id="UP000318447"/>
    </source>
</evidence>
<dbReference type="EMBL" id="CP029502">
    <property type="protein sequence ID" value="AYU75678.1"/>
    <property type="molecule type" value="Genomic_DNA"/>
</dbReference>
<evidence type="ECO:0000313" key="6">
    <source>
        <dbReference type="Proteomes" id="UP000274082"/>
    </source>
</evidence>
<dbReference type="Proteomes" id="UP000008980">
    <property type="component" value="Chromosome 3"/>
</dbReference>
<gene>
    <name evidence="4" type="ORF">CGC21_23045</name>
    <name evidence="3" type="ORF">LDBPK_030020</name>
    <name evidence="2" type="ORF">LdCL_030005200</name>
</gene>
<evidence type="ECO:0000256" key="1">
    <source>
        <dbReference type="SAM" id="MobiDB-lite"/>
    </source>
</evidence>
<reference evidence="2 6" key="4">
    <citation type="journal article" date="2018" name="Sci. Rep.">
        <title>A complete Leishmania donovani reference genome identifies novel genetic variations associated with virulence.</title>
        <authorList>
            <person name="Lypaczewski P."/>
            <person name="Hoshizaki J."/>
            <person name="Zhang W.-W."/>
            <person name="McCall L.-I."/>
            <person name="Torcivia-Rodriguez J."/>
            <person name="Simonyan V."/>
            <person name="Kaur A."/>
            <person name="Dewar K."/>
            <person name="Matlashewski G."/>
        </authorList>
    </citation>
    <scope>NUCLEOTIDE SEQUENCE [LARGE SCALE GENOMIC DNA]</scope>
    <source>
        <strain evidence="2 6">LdCL</strain>
    </source>
</reference>
<reference evidence="7" key="6">
    <citation type="submission" date="2019-02" db="EMBL/GenBank/DDBJ databases">
        <title>FDA dAtabase for Regulatory Grade micrObial Sequences (FDA-ARGOS): Supporting development and validation of Infectious Disease Dx tests.</title>
        <authorList>
            <person name="Duncan R."/>
            <person name="Fisher C."/>
            <person name="Tallon L."/>
            <person name="Sadzewicz L."/>
            <person name="Sengamalay N."/>
            <person name="Ott S."/>
            <person name="Godinez A."/>
            <person name="Nagaraj S."/>
            <person name="Vavikolanu K."/>
            <person name="Nadendla S."/>
            <person name="Aluvathingal J."/>
            <person name="Sichtig H."/>
        </authorList>
    </citation>
    <scope>NUCLEOTIDE SEQUENCE [LARGE SCALE GENOMIC DNA]</scope>
    <source>
        <strain evidence="7">FDAARGOS_361</strain>
    </source>
</reference>
<dbReference type="VEuPathDB" id="TriTrypDB:LDHU3_03.0020"/>
<reference evidence="3 5" key="1">
    <citation type="journal article" date="2011" name="Genome Res.">
        <title>Whole genome sequencing of multiple Leishmania donovani clinical isolates provides insights into population structure and mechanisms of drug resistance.</title>
        <authorList>
            <person name="Downing T."/>
            <person name="Imamura H."/>
            <person name="Decuypere S."/>
            <person name="Clark T.G."/>
            <person name="Coombs G.H."/>
            <person name="Cotton J.A."/>
            <person name="Hilley J.D."/>
            <person name="de Doncker S."/>
            <person name="Maes I."/>
            <person name="Mottram J.C."/>
            <person name="Quail M.A."/>
            <person name="Rijal S."/>
            <person name="Sanders M."/>
            <person name="Schonian G."/>
            <person name="Stark O."/>
            <person name="Sundar S."/>
            <person name="Vanaerschot M."/>
            <person name="Hertz-Fowler C."/>
            <person name="Dujardin J.C."/>
            <person name="Berriman M."/>
        </authorList>
    </citation>
    <scope>NUCLEOTIDE SEQUENCE [LARGE SCALE GENOMIC DNA]</scope>
    <source>
        <strain evidence="3 5">BPK282A1</strain>
    </source>
</reference>
<sequence>MTTGAADKKHLVPLLEFLRFVSERGRSQAARFPRRINGVTDMKCEPCDSSIEADSLPVKHEFNGEVAYSSSYDRSPSASRENAVPMLPAEEWRKRSRSDDEISEVIVGSSAPIDCELEFMTTGKGCVTSKYFDFSLLDLGAVPMIEPAVEVLTKDVAKQIQGKGCCYVLPGTSMVVTGDIVDVSLASETVLVSPDRGLRVGLEWVSVRRVFHVPHNIAAVREEAAFRIQSIIEAERRGERTPRFSPVQLAETAEELSSPLSPDSQQDA</sequence>
<reference evidence="3" key="2">
    <citation type="submission" date="2011-01" db="EMBL/GenBank/DDBJ databases">
        <authorList>
            <person name="Zhao B.P."/>
            <person name="Ren Z.A."/>
            <person name="Li C.D."/>
        </authorList>
    </citation>
    <scope>NUCLEOTIDE SEQUENCE</scope>
    <source>
        <strain evidence="3">BPK282A1</strain>
    </source>
</reference>
<evidence type="ECO:0000313" key="4">
    <source>
        <dbReference type="EMBL" id="TPP53960.1"/>
    </source>
</evidence>
<name>A0A3S5H519_LEIDO</name>
<protein>
    <submittedName>
        <fullName evidence="2">Uncharacterized protein</fullName>
    </submittedName>
</protein>
<reference evidence="4" key="5">
    <citation type="submission" date="2019-02" db="EMBL/GenBank/DDBJ databases">
        <title>FDA dAtabase for Regulatory Grade micrObial Sequences (FDA-ARGOS): Supporting development and validation of Infectious Disease Dx tests.</title>
        <authorList>
            <person name="Duncan R."/>
            <person name="Fisher C."/>
            <person name="Tallon L.J."/>
            <person name="Sadzewicz L."/>
            <person name="Sengamalay N."/>
            <person name="Ott S."/>
            <person name="Godinez A."/>
            <person name="Nagaraj S."/>
            <person name="Nadendla S."/>
            <person name="Sichtig H."/>
        </authorList>
    </citation>
    <scope>NUCLEOTIDE SEQUENCE</scope>
    <source>
        <strain evidence="4">FDAARGOS_361</strain>
    </source>
</reference>
<dbReference type="Proteomes" id="UP000274082">
    <property type="component" value="Chromosome 3"/>
</dbReference>
<dbReference type="EMBL" id="RHLC01000047">
    <property type="protein sequence ID" value="TPP53960.1"/>
    <property type="molecule type" value="Genomic_DNA"/>
</dbReference>
<keyword evidence="6" id="KW-1185">Reference proteome</keyword>
<proteinExistence type="predicted"/>
<dbReference type="GeneID" id="13390673"/>
<accession>A0A3S5H519</accession>
<dbReference type="VEuPathDB" id="TriTrypDB:LdBPK_030020.1"/>
<evidence type="ECO:0000313" key="2">
    <source>
        <dbReference type="EMBL" id="AYU75678.1"/>
    </source>
</evidence>
<dbReference type="EMBL" id="FR799590">
    <property type="protein sequence ID" value="CBZ31243.1"/>
    <property type="molecule type" value="Genomic_DNA"/>
</dbReference>
<feature type="region of interest" description="Disordered" evidence="1">
    <location>
        <begin position="238"/>
        <end position="268"/>
    </location>
</feature>
<dbReference type="AlphaFoldDB" id="A0A3S5H519"/>
<feature type="compositionally biased region" description="Polar residues" evidence="1">
    <location>
        <begin position="258"/>
        <end position="268"/>
    </location>
</feature>
<evidence type="ECO:0000313" key="3">
    <source>
        <dbReference type="EMBL" id="CBZ31243.1"/>
    </source>
</evidence>
<dbReference type="RefSeq" id="XP_003857968.1">
    <property type="nucleotide sequence ID" value="XM_003857920.1"/>
</dbReference>
<dbReference type="VEuPathDB" id="TriTrypDB:LdCL_030005200"/>
<organism evidence="2 6">
    <name type="scientific">Leishmania donovani</name>
    <dbReference type="NCBI Taxonomy" id="5661"/>
    <lineage>
        <taxon>Eukaryota</taxon>
        <taxon>Discoba</taxon>
        <taxon>Euglenozoa</taxon>
        <taxon>Kinetoplastea</taxon>
        <taxon>Metakinetoplastina</taxon>
        <taxon>Trypanosomatida</taxon>
        <taxon>Trypanosomatidae</taxon>
        <taxon>Leishmaniinae</taxon>
        <taxon>Leishmania</taxon>
    </lineage>
</organism>
<dbReference type="OrthoDB" id="261351at2759"/>
<dbReference type="OMA" id="CVTSKYF"/>
<evidence type="ECO:0000313" key="5">
    <source>
        <dbReference type="Proteomes" id="UP000008980"/>
    </source>
</evidence>